<dbReference type="STRING" id="1123014.SAMN02745746_03810"/>
<evidence type="ECO:0000313" key="3">
    <source>
        <dbReference type="Proteomes" id="UP000192920"/>
    </source>
</evidence>
<evidence type="ECO:0000313" key="2">
    <source>
        <dbReference type="EMBL" id="SMF53338.1"/>
    </source>
</evidence>
<dbReference type="EMBL" id="FXAG01000029">
    <property type="protein sequence ID" value="SMF53338.1"/>
    <property type="molecule type" value="Genomic_DNA"/>
</dbReference>
<sequence>MSHVLQSVWIKEDRRFRLRLYRQRQRLGLQFERCPCHGGRRQLLFWVRLRLSQFKCCRHANRRHCDCAEHQHSRNQRMHPACCFQHQHQHIVAAQLPSGAARHHFGSIVMSTLARLARKSSLTDADIERIAAAVAGHAPTPSEPPPAGPQSPRMRALMRQMHSPAPVSQRPSAPAATAHRNEAAVAPRPTMRPIPAGEIPVIVRNDNFGRMNAVQIGGQDFHITRDSNGFIKALVNADGAGVLITRRDANGNIAGLLATPPRWAC</sequence>
<feature type="region of interest" description="Disordered" evidence="1">
    <location>
        <begin position="134"/>
        <end position="153"/>
    </location>
</feature>
<name>A0A1Y6C9W5_9NEIS</name>
<reference evidence="3" key="1">
    <citation type="submission" date="2017-04" db="EMBL/GenBank/DDBJ databases">
        <authorList>
            <person name="Varghese N."/>
            <person name="Submissions S."/>
        </authorList>
    </citation>
    <scope>NUCLEOTIDE SEQUENCE [LARGE SCALE GENOMIC DNA]</scope>
    <source>
        <strain evidence="3">DSM 22618</strain>
    </source>
</reference>
<organism evidence="2 3">
    <name type="scientific">Pseudogulbenkiania subflava DSM 22618</name>
    <dbReference type="NCBI Taxonomy" id="1123014"/>
    <lineage>
        <taxon>Bacteria</taxon>
        <taxon>Pseudomonadati</taxon>
        <taxon>Pseudomonadota</taxon>
        <taxon>Betaproteobacteria</taxon>
        <taxon>Neisseriales</taxon>
        <taxon>Chromobacteriaceae</taxon>
        <taxon>Pseudogulbenkiania</taxon>
    </lineage>
</organism>
<evidence type="ECO:0000256" key="1">
    <source>
        <dbReference type="SAM" id="MobiDB-lite"/>
    </source>
</evidence>
<accession>A0A1Y6C9W5</accession>
<feature type="region of interest" description="Disordered" evidence="1">
    <location>
        <begin position="161"/>
        <end position="192"/>
    </location>
</feature>
<protein>
    <submittedName>
        <fullName evidence="2">Uncharacterized protein</fullName>
    </submittedName>
</protein>
<proteinExistence type="predicted"/>
<dbReference type="Proteomes" id="UP000192920">
    <property type="component" value="Unassembled WGS sequence"/>
</dbReference>
<dbReference type="AlphaFoldDB" id="A0A1Y6C9W5"/>
<gene>
    <name evidence="2" type="ORF">SAMN02745746_03810</name>
</gene>
<keyword evidence="3" id="KW-1185">Reference proteome</keyword>